<evidence type="ECO:0000313" key="1">
    <source>
        <dbReference type="EMBL" id="KHN81950.1"/>
    </source>
</evidence>
<reference evidence="1 2" key="1">
    <citation type="submission" date="2014-11" db="EMBL/GenBank/DDBJ databases">
        <title>Genetic blueprint of the zoonotic pathogen Toxocara canis.</title>
        <authorList>
            <person name="Zhu X.-Q."/>
            <person name="Korhonen P.K."/>
            <person name="Cai H."/>
            <person name="Young N.D."/>
            <person name="Nejsum P."/>
            <person name="von Samson-Himmelstjerna G."/>
            <person name="Boag P.R."/>
            <person name="Tan P."/>
            <person name="Li Q."/>
            <person name="Min J."/>
            <person name="Yang Y."/>
            <person name="Wang X."/>
            <person name="Fang X."/>
            <person name="Hall R.S."/>
            <person name="Hofmann A."/>
            <person name="Sternberg P.W."/>
            <person name="Jex A.R."/>
            <person name="Gasser R.B."/>
        </authorList>
    </citation>
    <scope>NUCLEOTIDE SEQUENCE [LARGE SCALE GENOMIC DNA]</scope>
    <source>
        <strain evidence="1">PN_DK_2014</strain>
    </source>
</reference>
<comment type="caution">
    <text evidence="1">The sequence shown here is derived from an EMBL/GenBank/DDBJ whole genome shotgun (WGS) entry which is preliminary data.</text>
</comment>
<evidence type="ECO:0000313" key="2">
    <source>
        <dbReference type="Proteomes" id="UP000031036"/>
    </source>
</evidence>
<keyword evidence="2" id="KW-1185">Reference proteome</keyword>
<dbReference type="Proteomes" id="UP000031036">
    <property type="component" value="Unassembled WGS sequence"/>
</dbReference>
<gene>
    <name evidence="1" type="ORF">Tcan_04872</name>
</gene>
<protein>
    <submittedName>
        <fullName evidence="1">Uncharacterized protein</fullName>
    </submittedName>
</protein>
<name>A0A0B2VLN8_TOXCA</name>
<accession>A0A0B2VLN8</accession>
<proteinExistence type="predicted"/>
<organism evidence="1 2">
    <name type="scientific">Toxocara canis</name>
    <name type="common">Canine roundworm</name>
    <dbReference type="NCBI Taxonomy" id="6265"/>
    <lineage>
        <taxon>Eukaryota</taxon>
        <taxon>Metazoa</taxon>
        <taxon>Ecdysozoa</taxon>
        <taxon>Nematoda</taxon>
        <taxon>Chromadorea</taxon>
        <taxon>Rhabditida</taxon>
        <taxon>Spirurina</taxon>
        <taxon>Ascaridomorpha</taxon>
        <taxon>Ascaridoidea</taxon>
        <taxon>Toxocaridae</taxon>
        <taxon>Toxocara</taxon>
    </lineage>
</organism>
<dbReference type="EMBL" id="JPKZ01001440">
    <property type="protein sequence ID" value="KHN81950.1"/>
    <property type="molecule type" value="Genomic_DNA"/>
</dbReference>
<sequence length="89" mass="10093">MMKWQRQHGDLARLTGENVWHRFAATPTAMQSALTFNGLQSKRSTVSATQKNRRGTAHPYGQLDIADIRKHKAEMCLYYGKNILCKSIG</sequence>
<dbReference type="AlphaFoldDB" id="A0A0B2VLN8"/>